<accession>A0A060HM26</accession>
<feature type="domain" description="Cobalamin biosynthesis central region" evidence="3">
    <location>
        <begin position="137"/>
        <end position="229"/>
    </location>
</feature>
<evidence type="ECO:0000259" key="3">
    <source>
        <dbReference type="Pfam" id="PF11761"/>
    </source>
</evidence>
<dbReference type="Gene3D" id="3.40.50.11220">
    <property type="match status" value="1"/>
</dbReference>
<dbReference type="Gene3D" id="3.30.420.180">
    <property type="entry name" value="CobE/GbiG C-terminal domain"/>
    <property type="match status" value="1"/>
</dbReference>
<evidence type="ECO:0000313" key="5">
    <source>
        <dbReference type="Proteomes" id="UP000027093"/>
    </source>
</evidence>
<dbReference type="InterPro" id="IPR052553">
    <property type="entry name" value="CbiG_hydrolase"/>
</dbReference>
<sequence length="356" mass="38605">MARTAVVAITKHGIEIARKIKNRMPEVEIYVPAKHSDGGTDITWFSEQSTQLVAGLFKSHDALVCVFSLGAVIRMVAPYLVDKKSDPAVIVIDDRANYVISALSGHLGGANALARLVASFLGAKPVITTAADVNETIAVDLVGREFGWTIENFDNVTRTSAFMVNEEKIAVYQDAGERNWWQGQQLPKNVTVVNDIDKVKSPDFKAALVITDRAIVDQDIMAKSVVYRPKTLVVGIGLHWDTSKETIESGVTAVFREKGLALKSIRNIASVDRGSRVKGLDEFAGQYGMPVQIYKKEELAKVEVPNPSPAVQKFEGTASVSEASAILDSKGELIVQKQKFPPNLTVAVCRVAAAGQ</sequence>
<dbReference type="InterPro" id="IPR002750">
    <property type="entry name" value="CobE/GbiG_C"/>
</dbReference>
<organism evidence="4 5">
    <name type="scientific">Nitrososphaera viennensis EN76</name>
    <dbReference type="NCBI Taxonomy" id="926571"/>
    <lineage>
        <taxon>Archaea</taxon>
        <taxon>Nitrososphaerota</taxon>
        <taxon>Nitrososphaeria</taxon>
        <taxon>Nitrososphaerales</taxon>
        <taxon>Nitrososphaeraceae</taxon>
        <taxon>Nitrososphaera</taxon>
    </lineage>
</organism>
<dbReference type="Pfam" id="PF01890">
    <property type="entry name" value="CbiG_C"/>
    <property type="match status" value="1"/>
</dbReference>
<evidence type="ECO:0000259" key="1">
    <source>
        <dbReference type="Pfam" id="PF01890"/>
    </source>
</evidence>
<dbReference type="GeneID" id="74945697"/>
<dbReference type="PANTHER" id="PTHR37477">
    <property type="entry name" value="COBALT-PRECORRIN-5A HYDROLASE"/>
    <property type="match status" value="1"/>
</dbReference>
<reference evidence="4 5" key="1">
    <citation type="journal article" date="2014" name="Int. J. Syst. Evol. Microbiol.">
        <title>Nitrososphaera viennensis gen. nov., sp. nov., an aerobic and mesophilic, ammonia-oxidizing archaeon from soil and a member of the archaeal phylum Thaumarchaeota.</title>
        <authorList>
            <person name="Stieglmeier M."/>
            <person name="Klingl A."/>
            <person name="Alves R.J."/>
            <person name="Rittmann S.K."/>
            <person name="Melcher M."/>
            <person name="Leisch N."/>
            <person name="Schleper C."/>
        </authorList>
    </citation>
    <scope>NUCLEOTIDE SEQUENCE [LARGE SCALE GENOMIC DNA]</scope>
    <source>
        <strain evidence="4">EN76</strain>
    </source>
</reference>
<dbReference type="OrthoDB" id="4722at2157"/>
<dbReference type="GO" id="GO:0009236">
    <property type="term" value="P:cobalamin biosynthetic process"/>
    <property type="evidence" value="ECO:0007669"/>
    <property type="project" value="InterPro"/>
</dbReference>
<dbReference type="SUPFAM" id="SSF159672">
    <property type="entry name" value="CbiG N-terminal domain-like"/>
    <property type="match status" value="1"/>
</dbReference>
<proteinExistence type="predicted"/>
<dbReference type="AlphaFoldDB" id="A0A060HM26"/>
<feature type="domain" description="CobE/GbiG C-terminal" evidence="1">
    <location>
        <begin position="232"/>
        <end position="348"/>
    </location>
</feature>
<dbReference type="RefSeq" id="WP_075053803.1">
    <property type="nucleotide sequence ID" value="NZ_CP007536.1"/>
</dbReference>
<dbReference type="Proteomes" id="UP000027093">
    <property type="component" value="Chromosome"/>
</dbReference>
<feature type="domain" description="Cobalamin synthesis G N-terminal" evidence="2">
    <location>
        <begin position="52"/>
        <end position="132"/>
    </location>
</feature>
<dbReference type="Pfam" id="PF11760">
    <property type="entry name" value="CbiG_N"/>
    <property type="match status" value="1"/>
</dbReference>
<dbReference type="InterPro" id="IPR036518">
    <property type="entry name" value="CobE/GbiG_C_sf"/>
</dbReference>
<dbReference type="HOGENOM" id="CLU_028397_0_1_2"/>
<dbReference type="InterPro" id="IPR038029">
    <property type="entry name" value="GbiG_N_sf"/>
</dbReference>
<dbReference type="KEGG" id="nvn:NVIE_004360"/>
<dbReference type="STRING" id="926571.NVIE_004360"/>
<keyword evidence="5" id="KW-1185">Reference proteome</keyword>
<gene>
    <name evidence="4" type="primary">cbiG</name>
    <name evidence="4" type="ORF">NVIE_004360</name>
</gene>
<dbReference type="InterPro" id="IPR021744">
    <property type="entry name" value="CbiG_N"/>
</dbReference>
<protein>
    <submittedName>
        <fullName evidence="4">Cobalamin biosynthesis protein</fullName>
    </submittedName>
</protein>
<dbReference type="InterPro" id="IPR021745">
    <property type="entry name" value="CbiG_mid"/>
</dbReference>
<evidence type="ECO:0000259" key="2">
    <source>
        <dbReference type="Pfam" id="PF11760"/>
    </source>
</evidence>
<evidence type="ECO:0000313" key="4">
    <source>
        <dbReference type="EMBL" id="AIC14631.1"/>
    </source>
</evidence>
<dbReference type="Pfam" id="PF11761">
    <property type="entry name" value="CbiG_mid"/>
    <property type="match status" value="1"/>
</dbReference>
<dbReference type="EMBL" id="CP007536">
    <property type="protein sequence ID" value="AIC14631.1"/>
    <property type="molecule type" value="Genomic_DNA"/>
</dbReference>
<name>A0A060HM26_9ARCH</name>
<dbReference type="PANTHER" id="PTHR37477:SF1">
    <property type="entry name" value="COBALT-PRECORRIN-5A HYDROLASE"/>
    <property type="match status" value="1"/>
</dbReference>
<dbReference type="SUPFAM" id="SSF159664">
    <property type="entry name" value="CobE/GbiG C-terminal domain-like"/>
    <property type="match status" value="1"/>
</dbReference>